<dbReference type="OrthoDB" id="5287175at2"/>
<keyword evidence="2" id="KW-0732">Signal</keyword>
<dbReference type="EMBL" id="LUKF01000017">
    <property type="protein sequence ID" value="KYG61028.1"/>
    <property type="molecule type" value="Genomic_DNA"/>
</dbReference>
<sequence>MNLKVFLSLLVTASVVHAQEQTPPLTLEEAAKLYKPTYKTNFSTDMTAFMQNSPIFNGLGFVYVNPNGVSPKITETVVFHTNTVKVPVTTTTIVDVPYTYTVPVTTTTTVTVPYTYTVPVTRTWTTTSVVRTEVVTPYSVVTSQSSQFDMQWGGGTLPSWTVSDVIDQVLANAGQLTPSETQTFNGADVSNYWVINGAPTSAQDVRDALKNSGIKAPWTKGAVDISGYTTTGVSNANTTTTISNPADYVDGSGVLHRARTITVSTYSAVEDRSKTTVYGWVDTNGNGIVDDTDNVTVLTNGSFHGNATSTTTTETGERVTFTDETVTEHHSETVLEERTGTREETRTETREEERAGVRQEERSETHEEERTETTQEVVRNKKNTWKFSFSPILSLDIQTPTKITSLDSQFVVPTVSQGTSRKFIEPSSSNKGFLVEKKVAVTGAIGGAVVAQYSAWKPGTALTLGMAPIAGTEKTFRTIVKTGYEAENVKVPSVPSSLNDLKKLKVGDSISFAQMGGVMFSAGAAYVALNVGVNYIAIGQWKTDIQKVNDNIYYVNRTALKMNNFGASIGTTLTVAYSASQFKSTDSQFSWVFNTADSQGAKALENFVFKGIALDAQKLVNSTGEKVVMAVTKQDNIARGHMRTISMGVPYITASWGKGRINQTQLTQYFPDNTLGDANYSVYLKARDSRMFNWIENSTVAFSAGRYNVRDVNTNELQDSGYMGQFIVSYTDTHTKGSELQRVVNQLVALTGMHKELYVEVPKIGNLGYGALSFQLTFDKSATDFLMALATDRMASRKLERDAQVFLNGYVRGNGFDRRNNSSSTDPIGMCGTIYNNNIDTCIRQAQEATLDATGEAIVNLRDMKAALERGDRRAFTTAYADFGKSLTASPFTFQAVLSAAVAGTAGKGVSSSYNVSGTRIKNYSLTPSWDAALVNEVNPLVK</sequence>
<name>A0A150WE04_BDEBC</name>
<dbReference type="AlphaFoldDB" id="A0A150WE04"/>
<evidence type="ECO:0000313" key="3">
    <source>
        <dbReference type="EMBL" id="KYG61028.1"/>
    </source>
</evidence>
<evidence type="ECO:0000256" key="2">
    <source>
        <dbReference type="SAM" id="SignalP"/>
    </source>
</evidence>
<organism evidence="3 4">
    <name type="scientific">Bdellovibrio bacteriovorus</name>
    <dbReference type="NCBI Taxonomy" id="959"/>
    <lineage>
        <taxon>Bacteria</taxon>
        <taxon>Pseudomonadati</taxon>
        <taxon>Bdellovibrionota</taxon>
        <taxon>Bdellovibrionia</taxon>
        <taxon>Bdellovibrionales</taxon>
        <taxon>Pseudobdellovibrionaceae</taxon>
        <taxon>Bdellovibrio</taxon>
    </lineage>
</organism>
<feature type="chain" id="PRO_5007572375" evidence="2">
    <location>
        <begin position="19"/>
        <end position="943"/>
    </location>
</feature>
<accession>A0A150WE04</accession>
<evidence type="ECO:0000256" key="1">
    <source>
        <dbReference type="SAM" id="MobiDB-lite"/>
    </source>
</evidence>
<evidence type="ECO:0000313" key="4">
    <source>
        <dbReference type="Proteomes" id="UP000075391"/>
    </source>
</evidence>
<proteinExistence type="predicted"/>
<dbReference type="Proteomes" id="UP000075391">
    <property type="component" value="Unassembled WGS sequence"/>
</dbReference>
<comment type="caution">
    <text evidence="3">The sequence shown here is derived from an EMBL/GenBank/DDBJ whole genome shotgun (WGS) entry which is preliminary data.</text>
</comment>
<dbReference type="RefSeq" id="WP_063244407.1">
    <property type="nucleotide sequence ID" value="NZ_LUKF01000017.1"/>
</dbReference>
<feature type="signal peptide" evidence="2">
    <location>
        <begin position="1"/>
        <end position="18"/>
    </location>
</feature>
<feature type="compositionally biased region" description="Basic and acidic residues" evidence="1">
    <location>
        <begin position="326"/>
        <end position="373"/>
    </location>
</feature>
<feature type="region of interest" description="Disordered" evidence="1">
    <location>
        <begin position="326"/>
        <end position="374"/>
    </location>
</feature>
<protein>
    <submittedName>
        <fullName evidence="3">Uncharacterized protein</fullName>
    </submittedName>
</protein>
<reference evidence="3 4" key="1">
    <citation type="submission" date="2016-03" db="EMBL/GenBank/DDBJ databases">
        <authorList>
            <person name="Ploux O."/>
        </authorList>
    </citation>
    <scope>NUCLEOTIDE SEQUENCE [LARGE SCALE GENOMIC DNA]</scope>
    <source>
        <strain evidence="3 4">BER2</strain>
    </source>
</reference>
<gene>
    <name evidence="3" type="ORF">AZI85_08690</name>
</gene>